<dbReference type="EMBL" id="LAZR01000653">
    <property type="protein sequence ID" value="KKN61581.1"/>
    <property type="molecule type" value="Genomic_DNA"/>
</dbReference>
<proteinExistence type="predicted"/>
<comment type="caution">
    <text evidence="1">The sequence shown here is derived from an EMBL/GenBank/DDBJ whole genome shotgun (WGS) entry which is preliminary data.</text>
</comment>
<dbReference type="AlphaFoldDB" id="A0A0F9UK38"/>
<sequence>MPQGLKHYNVFFRETRRHRWYWLPKESRWATANGLRDLRENLRARLDKLPREQGKTPGYAIVRDDSGIVLMSMSKATWRRIPKSEKALVERRET</sequence>
<organism evidence="1">
    <name type="scientific">marine sediment metagenome</name>
    <dbReference type="NCBI Taxonomy" id="412755"/>
    <lineage>
        <taxon>unclassified sequences</taxon>
        <taxon>metagenomes</taxon>
        <taxon>ecological metagenomes</taxon>
    </lineage>
</organism>
<accession>A0A0F9UK38</accession>
<gene>
    <name evidence="1" type="ORF">LCGC14_0520340</name>
</gene>
<evidence type="ECO:0000313" key="1">
    <source>
        <dbReference type="EMBL" id="KKN61581.1"/>
    </source>
</evidence>
<reference evidence="1" key="1">
    <citation type="journal article" date="2015" name="Nature">
        <title>Complex archaea that bridge the gap between prokaryotes and eukaryotes.</title>
        <authorList>
            <person name="Spang A."/>
            <person name="Saw J.H."/>
            <person name="Jorgensen S.L."/>
            <person name="Zaremba-Niedzwiedzka K."/>
            <person name="Martijn J."/>
            <person name="Lind A.E."/>
            <person name="van Eijk R."/>
            <person name="Schleper C."/>
            <person name="Guy L."/>
            <person name="Ettema T.J."/>
        </authorList>
    </citation>
    <scope>NUCLEOTIDE SEQUENCE</scope>
</reference>
<protein>
    <submittedName>
        <fullName evidence="1">Uncharacterized protein</fullName>
    </submittedName>
</protein>
<name>A0A0F9UK38_9ZZZZ</name>